<sequence>MLRIPVLTHFHNSNIEFWRQADIGLAVCPLDSKLSTELSITIRERKLSFPQCHMQMLECQRRRFVCSATKNMPRCTLLSPVRKSIDFRSTKAFEWKGRKRDLNEKTPASGNGFHRRKMEGVVLSAKENVCLRFLRWNFEIRLR</sequence>
<name>A0A4Y2SJQ9_ARAVE</name>
<gene>
    <name evidence="1" type="ORF">AVEN_85237_1</name>
</gene>
<dbReference type="AlphaFoldDB" id="A0A4Y2SJQ9"/>
<comment type="caution">
    <text evidence="1">The sequence shown here is derived from an EMBL/GenBank/DDBJ whole genome shotgun (WGS) entry which is preliminary data.</text>
</comment>
<proteinExistence type="predicted"/>
<dbReference type="EMBL" id="BGPR01022286">
    <property type="protein sequence ID" value="GBN88452.1"/>
    <property type="molecule type" value="Genomic_DNA"/>
</dbReference>
<evidence type="ECO:0000313" key="2">
    <source>
        <dbReference type="Proteomes" id="UP000499080"/>
    </source>
</evidence>
<dbReference type="Proteomes" id="UP000499080">
    <property type="component" value="Unassembled WGS sequence"/>
</dbReference>
<accession>A0A4Y2SJQ9</accession>
<protein>
    <submittedName>
        <fullName evidence="1">Uncharacterized protein</fullName>
    </submittedName>
</protein>
<keyword evidence="2" id="KW-1185">Reference proteome</keyword>
<reference evidence="1 2" key="1">
    <citation type="journal article" date="2019" name="Sci. Rep.">
        <title>Orb-weaving spider Araneus ventricosus genome elucidates the spidroin gene catalogue.</title>
        <authorList>
            <person name="Kono N."/>
            <person name="Nakamura H."/>
            <person name="Ohtoshi R."/>
            <person name="Moran D.A.P."/>
            <person name="Shinohara A."/>
            <person name="Yoshida Y."/>
            <person name="Fujiwara M."/>
            <person name="Mori M."/>
            <person name="Tomita M."/>
            <person name="Arakawa K."/>
        </authorList>
    </citation>
    <scope>NUCLEOTIDE SEQUENCE [LARGE SCALE GENOMIC DNA]</scope>
</reference>
<evidence type="ECO:0000313" key="1">
    <source>
        <dbReference type="EMBL" id="GBN88452.1"/>
    </source>
</evidence>
<organism evidence="1 2">
    <name type="scientific">Araneus ventricosus</name>
    <name type="common">Orbweaver spider</name>
    <name type="synonym">Epeira ventricosa</name>
    <dbReference type="NCBI Taxonomy" id="182803"/>
    <lineage>
        <taxon>Eukaryota</taxon>
        <taxon>Metazoa</taxon>
        <taxon>Ecdysozoa</taxon>
        <taxon>Arthropoda</taxon>
        <taxon>Chelicerata</taxon>
        <taxon>Arachnida</taxon>
        <taxon>Araneae</taxon>
        <taxon>Araneomorphae</taxon>
        <taxon>Entelegynae</taxon>
        <taxon>Araneoidea</taxon>
        <taxon>Araneidae</taxon>
        <taxon>Araneus</taxon>
    </lineage>
</organism>